<name>A0AAE1A063_9GAST</name>
<sequence>MQRSELHLRPRDLPRAITHLSRCDLQLSALQLWPRELPRAITHLSSVHDSNSGPVISLEPYLICPDVTCSIQPSNCGPRDLPRAITHLSRFDMQRSWLQLWPRDLPRDIIHLSRCEMQRS</sequence>
<organism evidence="1 2">
    <name type="scientific">Elysia crispata</name>
    <name type="common">lettuce slug</name>
    <dbReference type="NCBI Taxonomy" id="231223"/>
    <lineage>
        <taxon>Eukaryota</taxon>
        <taxon>Metazoa</taxon>
        <taxon>Spiralia</taxon>
        <taxon>Lophotrochozoa</taxon>
        <taxon>Mollusca</taxon>
        <taxon>Gastropoda</taxon>
        <taxon>Heterobranchia</taxon>
        <taxon>Euthyneura</taxon>
        <taxon>Panpulmonata</taxon>
        <taxon>Sacoglossa</taxon>
        <taxon>Placobranchoidea</taxon>
        <taxon>Plakobranchidae</taxon>
        <taxon>Elysia</taxon>
    </lineage>
</organism>
<comment type="caution">
    <text evidence="1">The sequence shown here is derived from an EMBL/GenBank/DDBJ whole genome shotgun (WGS) entry which is preliminary data.</text>
</comment>
<gene>
    <name evidence="1" type="ORF">RRG08_024926</name>
</gene>
<evidence type="ECO:0000313" key="1">
    <source>
        <dbReference type="EMBL" id="KAK3778518.1"/>
    </source>
</evidence>
<proteinExistence type="predicted"/>
<dbReference type="Proteomes" id="UP001283361">
    <property type="component" value="Unassembled WGS sequence"/>
</dbReference>
<dbReference type="AlphaFoldDB" id="A0AAE1A063"/>
<reference evidence="1" key="1">
    <citation type="journal article" date="2023" name="G3 (Bethesda)">
        <title>A reference genome for the long-term kleptoplast-retaining sea slug Elysia crispata morphotype clarki.</title>
        <authorList>
            <person name="Eastman K.E."/>
            <person name="Pendleton A.L."/>
            <person name="Shaikh M.A."/>
            <person name="Suttiyut T."/>
            <person name="Ogas R."/>
            <person name="Tomko P."/>
            <person name="Gavelis G."/>
            <person name="Widhalm J.R."/>
            <person name="Wisecaver J.H."/>
        </authorList>
    </citation>
    <scope>NUCLEOTIDE SEQUENCE</scope>
    <source>
        <strain evidence="1">ECLA1</strain>
    </source>
</reference>
<accession>A0AAE1A063</accession>
<keyword evidence="2" id="KW-1185">Reference proteome</keyword>
<dbReference type="EMBL" id="JAWDGP010002931">
    <property type="protein sequence ID" value="KAK3778518.1"/>
    <property type="molecule type" value="Genomic_DNA"/>
</dbReference>
<protein>
    <submittedName>
        <fullName evidence="1">Uncharacterized protein</fullName>
    </submittedName>
</protein>
<evidence type="ECO:0000313" key="2">
    <source>
        <dbReference type="Proteomes" id="UP001283361"/>
    </source>
</evidence>